<dbReference type="PROSITE" id="PS51725">
    <property type="entry name" value="ABM"/>
    <property type="match status" value="1"/>
</dbReference>
<dbReference type="RefSeq" id="WP_120541396.1">
    <property type="nucleotide sequence ID" value="NZ_RAVZ01000091.1"/>
</dbReference>
<dbReference type="Proteomes" id="UP000268094">
    <property type="component" value="Unassembled WGS sequence"/>
</dbReference>
<accession>A0A3A8IYR1</accession>
<dbReference type="OrthoDB" id="287932at2"/>
<keyword evidence="4" id="KW-1185">Reference proteome</keyword>
<evidence type="ECO:0000313" key="3">
    <source>
        <dbReference type="EMBL" id="RKG87818.1"/>
    </source>
</evidence>
<name>A0A3A8IYR1_9BACT</name>
<organism evidence="3 4">
    <name type="scientific">Corallococcus terminator</name>
    <dbReference type="NCBI Taxonomy" id="2316733"/>
    <lineage>
        <taxon>Bacteria</taxon>
        <taxon>Pseudomonadati</taxon>
        <taxon>Myxococcota</taxon>
        <taxon>Myxococcia</taxon>
        <taxon>Myxococcales</taxon>
        <taxon>Cystobacterineae</taxon>
        <taxon>Myxococcaceae</taxon>
        <taxon>Corallococcus</taxon>
    </lineage>
</organism>
<dbReference type="Gene3D" id="3.30.70.100">
    <property type="match status" value="1"/>
</dbReference>
<gene>
    <name evidence="3" type="ORF">D7V88_15405</name>
</gene>
<dbReference type="EMBL" id="RAVZ01000091">
    <property type="protein sequence ID" value="RKG87818.1"/>
    <property type="molecule type" value="Genomic_DNA"/>
</dbReference>
<feature type="domain" description="ABM" evidence="2">
    <location>
        <begin position="2"/>
        <end position="91"/>
    </location>
</feature>
<dbReference type="GO" id="GO:0004497">
    <property type="term" value="F:monooxygenase activity"/>
    <property type="evidence" value="ECO:0007669"/>
    <property type="project" value="UniProtKB-KW"/>
</dbReference>
<evidence type="ECO:0000313" key="4">
    <source>
        <dbReference type="Proteomes" id="UP000268094"/>
    </source>
</evidence>
<keyword evidence="3" id="KW-0503">Monooxygenase</keyword>
<evidence type="ECO:0000259" key="2">
    <source>
        <dbReference type="PROSITE" id="PS51725"/>
    </source>
</evidence>
<dbReference type="SUPFAM" id="SSF54909">
    <property type="entry name" value="Dimeric alpha+beta barrel"/>
    <property type="match status" value="1"/>
</dbReference>
<reference evidence="4" key="1">
    <citation type="submission" date="2018-09" db="EMBL/GenBank/DDBJ databases">
        <authorList>
            <person name="Livingstone P.G."/>
            <person name="Whitworth D.E."/>
        </authorList>
    </citation>
    <scope>NUCLEOTIDE SEQUENCE [LARGE SCALE GENOMIC DNA]</scope>
    <source>
        <strain evidence="4">CA054A</strain>
    </source>
</reference>
<feature type="region of interest" description="Disordered" evidence="1">
    <location>
        <begin position="92"/>
        <end position="112"/>
    </location>
</feature>
<protein>
    <submittedName>
        <fullName evidence="3">Antibiotic biosynthesis monooxygenase</fullName>
    </submittedName>
</protein>
<keyword evidence="3" id="KW-0560">Oxidoreductase</keyword>
<dbReference type="InterPro" id="IPR007138">
    <property type="entry name" value="ABM_dom"/>
</dbReference>
<evidence type="ECO:0000256" key="1">
    <source>
        <dbReference type="SAM" id="MobiDB-lite"/>
    </source>
</evidence>
<dbReference type="InterPro" id="IPR011008">
    <property type="entry name" value="Dimeric_a/b-barrel"/>
</dbReference>
<proteinExistence type="predicted"/>
<sequence>MVTIGMNYEVREGKAEAFEKKFALVLEAMRTLPTHARTELFRSVGAAGRYLIVSEWHSREGFDAFIASEAFHRVTDWGASAILASRPRHEVYGGDTAPTLPTGRCPVAHAAR</sequence>
<comment type="caution">
    <text evidence="3">The sequence shown here is derived from an EMBL/GenBank/DDBJ whole genome shotgun (WGS) entry which is preliminary data.</text>
</comment>
<dbReference type="AlphaFoldDB" id="A0A3A8IYR1"/>
<dbReference type="Pfam" id="PF03992">
    <property type="entry name" value="ABM"/>
    <property type="match status" value="1"/>
</dbReference>